<evidence type="ECO:0000313" key="4">
    <source>
        <dbReference type="Proteomes" id="UP000437862"/>
    </source>
</evidence>
<sequence>MALMCTQAVRGGPPLFSGTTNMKLSSIALAAALAVSGAAYADNSTTNVNLGGDANGTLSAHFGVTHTEAVDFVDVFNFTPSNGSWFVDSSLVTIGFQPGSNIDFYSAEINGHAMTLSPTGTFEYGWMLNEPIPGPLVLTVYGTAEGLMGAASASYSGTINVSPIPEPSTYGMLLGGMGILAWLARRKYS</sequence>
<dbReference type="NCBIfam" id="TIGR02595">
    <property type="entry name" value="PEP_CTERM"/>
    <property type="match status" value="1"/>
</dbReference>
<dbReference type="EMBL" id="CP046904">
    <property type="protein sequence ID" value="QGZ40787.1"/>
    <property type="molecule type" value="Genomic_DNA"/>
</dbReference>
<feature type="domain" description="Ice-binding protein C-terminal" evidence="2">
    <location>
        <begin position="163"/>
        <end position="187"/>
    </location>
</feature>
<evidence type="ECO:0000313" key="3">
    <source>
        <dbReference type="EMBL" id="QGZ40787.1"/>
    </source>
</evidence>
<evidence type="ECO:0000256" key="1">
    <source>
        <dbReference type="SAM" id="SignalP"/>
    </source>
</evidence>
<reference evidence="3 4" key="1">
    <citation type="submission" date="2019-12" db="EMBL/GenBank/DDBJ databases">
        <title>Draft Genome Sequences of Six Type Strains of the Genus Massilia.</title>
        <authorList>
            <person name="Miess H."/>
            <person name="Frediansyah A."/>
            <person name="Goeker M."/>
            <person name="Gross H."/>
        </authorList>
    </citation>
    <scope>NUCLEOTIDE SEQUENCE [LARGE SCALE GENOMIC DNA]</scope>
    <source>
        <strain evidence="3 4">DSM 26639</strain>
    </source>
</reference>
<organism evidence="3 4">
    <name type="scientific">Pseudoduganella flava</name>
    <dbReference type="NCBI Taxonomy" id="871742"/>
    <lineage>
        <taxon>Bacteria</taxon>
        <taxon>Pseudomonadati</taxon>
        <taxon>Pseudomonadota</taxon>
        <taxon>Betaproteobacteria</taxon>
        <taxon>Burkholderiales</taxon>
        <taxon>Oxalobacteraceae</taxon>
        <taxon>Telluria group</taxon>
        <taxon>Pseudoduganella</taxon>
    </lineage>
</organism>
<keyword evidence="4" id="KW-1185">Reference proteome</keyword>
<keyword evidence="1" id="KW-0732">Signal</keyword>
<accession>A0ABX6FZK2</accession>
<feature type="chain" id="PRO_5046090924" evidence="1">
    <location>
        <begin position="42"/>
        <end position="189"/>
    </location>
</feature>
<feature type="signal peptide" evidence="1">
    <location>
        <begin position="1"/>
        <end position="41"/>
    </location>
</feature>
<name>A0ABX6FZK2_9BURK</name>
<gene>
    <name evidence="3" type="ORF">GO485_18095</name>
</gene>
<dbReference type="InterPro" id="IPR013424">
    <property type="entry name" value="Ice-binding_C"/>
</dbReference>
<dbReference type="Pfam" id="PF07589">
    <property type="entry name" value="PEP-CTERM"/>
    <property type="match status" value="1"/>
</dbReference>
<dbReference type="NCBIfam" id="NF038126">
    <property type="entry name" value="PEP_CTERM_FxDxF"/>
    <property type="match status" value="1"/>
</dbReference>
<protein>
    <submittedName>
        <fullName evidence="3">PEP-CTERM sorting domain-containing protein</fullName>
    </submittedName>
</protein>
<evidence type="ECO:0000259" key="2">
    <source>
        <dbReference type="Pfam" id="PF07589"/>
    </source>
</evidence>
<proteinExistence type="predicted"/>
<dbReference type="Proteomes" id="UP000437862">
    <property type="component" value="Chromosome"/>
</dbReference>